<comment type="caution">
    <text evidence="1">The sequence shown here is derived from an EMBL/GenBank/DDBJ whole genome shotgun (WGS) entry which is preliminary data.</text>
</comment>
<dbReference type="Proteomes" id="UP000437575">
    <property type="component" value="Unassembled WGS sequence"/>
</dbReference>
<dbReference type="GO" id="GO:0016787">
    <property type="term" value="F:hydrolase activity"/>
    <property type="evidence" value="ECO:0007669"/>
    <property type="project" value="UniProtKB-KW"/>
</dbReference>
<evidence type="ECO:0000313" key="2">
    <source>
        <dbReference type="Proteomes" id="UP000437575"/>
    </source>
</evidence>
<protein>
    <submittedName>
        <fullName evidence="1">Aminoacyl-tRNA hydrolase</fullName>
    </submittedName>
</protein>
<feature type="non-terminal residue" evidence="1">
    <location>
        <position position="24"/>
    </location>
</feature>
<organism evidence="1 2">
    <name type="scientific">Ligilactobacillus salivarius</name>
    <dbReference type="NCBI Taxonomy" id="1624"/>
    <lineage>
        <taxon>Bacteria</taxon>
        <taxon>Bacillati</taxon>
        <taxon>Bacillota</taxon>
        <taxon>Bacilli</taxon>
        <taxon>Lactobacillales</taxon>
        <taxon>Lactobacillaceae</taxon>
        <taxon>Ligilactobacillus</taxon>
    </lineage>
</organism>
<dbReference type="EMBL" id="WKKZ01000753">
    <property type="protein sequence ID" value="MSE06271.1"/>
    <property type="molecule type" value="Genomic_DNA"/>
</dbReference>
<accession>A0A6A8LSJ7</accession>
<gene>
    <name evidence="1" type="ORF">GKC34_10935</name>
</gene>
<keyword evidence="1" id="KW-0378">Hydrolase</keyword>
<evidence type="ECO:0000313" key="1">
    <source>
        <dbReference type="EMBL" id="MSE06271.1"/>
    </source>
</evidence>
<reference evidence="1 2" key="1">
    <citation type="submission" date="2019-11" db="EMBL/GenBank/DDBJ databases">
        <title>Draft Genome Sequence of Plant Growth-Promoting Rhizosphere-Associated Bacteria.</title>
        <authorList>
            <person name="Vasilyev I.Y."/>
            <person name="Radchenko V."/>
            <person name="Ilnitskaya E.V."/>
        </authorList>
    </citation>
    <scope>NUCLEOTIDE SEQUENCE [LARGE SCALE GENOMIC DNA]</scope>
    <source>
        <strain evidence="1 2">VRA_1sq_f</strain>
    </source>
</reference>
<name>A0A6A8LSJ7_9LACO</name>
<proteinExistence type="predicted"/>
<sequence length="24" mass="2808">MMKLILLKLKGRYKKMKMIVGLGN</sequence>
<dbReference type="AlphaFoldDB" id="A0A6A8LSJ7"/>